<evidence type="ECO:0000256" key="1">
    <source>
        <dbReference type="SAM" id="MobiDB-lite"/>
    </source>
</evidence>
<proteinExistence type="predicted"/>
<protein>
    <submittedName>
        <fullName evidence="2">Uncharacterized protein</fullName>
    </submittedName>
</protein>
<feature type="compositionally biased region" description="Basic and acidic residues" evidence="1">
    <location>
        <begin position="10"/>
        <end position="20"/>
    </location>
</feature>
<sequence length="126" mass="14269">MDGDSVGSRLQDETSRHNEESCSYTSSARESWGRCSSFGAASDESFSGDNNDKQENMTVKALATPLRQKQKKLDQKMKEKKIQALWKKLKREKMEMGDSLSQRFRMCLGQSPRHKRTNSSGVITTS</sequence>
<feature type="region of interest" description="Disordered" evidence="1">
    <location>
        <begin position="1"/>
        <end position="32"/>
    </location>
</feature>
<feature type="region of interest" description="Disordered" evidence="1">
    <location>
        <begin position="107"/>
        <end position="126"/>
    </location>
</feature>
<evidence type="ECO:0000313" key="2">
    <source>
        <dbReference type="EMBL" id="JAD95531.1"/>
    </source>
</evidence>
<dbReference type="AlphaFoldDB" id="A0A0A9E644"/>
<organism evidence="2">
    <name type="scientific">Arundo donax</name>
    <name type="common">Giant reed</name>
    <name type="synonym">Donax arundinaceus</name>
    <dbReference type="NCBI Taxonomy" id="35708"/>
    <lineage>
        <taxon>Eukaryota</taxon>
        <taxon>Viridiplantae</taxon>
        <taxon>Streptophyta</taxon>
        <taxon>Embryophyta</taxon>
        <taxon>Tracheophyta</taxon>
        <taxon>Spermatophyta</taxon>
        <taxon>Magnoliopsida</taxon>
        <taxon>Liliopsida</taxon>
        <taxon>Poales</taxon>
        <taxon>Poaceae</taxon>
        <taxon>PACMAD clade</taxon>
        <taxon>Arundinoideae</taxon>
        <taxon>Arundineae</taxon>
        <taxon>Arundo</taxon>
    </lineage>
</organism>
<reference evidence="2" key="2">
    <citation type="journal article" date="2015" name="Data Brief">
        <title>Shoot transcriptome of the giant reed, Arundo donax.</title>
        <authorList>
            <person name="Barrero R.A."/>
            <person name="Guerrero F.D."/>
            <person name="Moolhuijzen P."/>
            <person name="Goolsby J.A."/>
            <person name="Tidwell J."/>
            <person name="Bellgard S.E."/>
            <person name="Bellgard M.I."/>
        </authorList>
    </citation>
    <scope>NUCLEOTIDE SEQUENCE</scope>
    <source>
        <tissue evidence="2">Shoot tissue taken approximately 20 cm above the soil surface</tissue>
    </source>
</reference>
<name>A0A0A9E644_ARUDO</name>
<dbReference type="EMBL" id="GBRH01202364">
    <property type="protein sequence ID" value="JAD95531.1"/>
    <property type="molecule type" value="Transcribed_RNA"/>
</dbReference>
<reference evidence="2" key="1">
    <citation type="submission" date="2014-09" db="EMBL/GenBank/DDBJ databases">
        <authorList>
            <person name="Magalhaes I.L.F."/>
            <person name="Oliveira U."/>
            <person name="Santos F.R."/>
            <person name="Vidigal T.H.D.A."/>
            <person name="Brescovit A.D."/>
            <person name="Santos A.J."/>
        </authorList>
    </citation>
    <scope>NUCLEOTIDE SEQUENCE</scope>
    <source>
        <tissue evidence="2">Shoot tissue taken approximately 20 cm above the soil surface</tissue>
    </source>
</reference>
<accession>A0A0A9E644</accession>